<reference evidence="13" key="1">
    <citation type="submission" date="2016-06" db="EMBL/GenBank/DDBJ databases">
        <title>Analysis of Complete Mitochondrial Genome of Sinochlora szechwanensis (Orthoptera: Tettigoniidae).</title>
        <authorList>
            <person name="Liu F."/>
            <person name="Huang Y."/>
        </authorList>
    </citation>
    <scope>NUCLEOTIDE SEQUENCE</scope>
</reference>
<evidence type="ECO:0000256" key="11">
    <source>
        <dbReference type="ARBA" id="ARBA00023136"/>
    </source>
</evidence>
<evidence type="ECO:0000256" key="4">
    <source>
        <dbReference type="ARBA" id="ARBA00022448"/>
    </source>
</evidence>
<dbReference type="CTD" id="4509"/>
<dbReference type="GeneID" id="33127247"/>
<evidence type="ECO:0000256" key="1">
    <source>
        <dbReference type="ARBA" id="ARBA00004304"/>
    </source>
</evidence>
<keyword evidence="10 12" id="KW-0496">Mitochondrion</keyword>
<evidence type="ECO:0000256" key="5">
    <source>
        <dbReference type="ARBA" id="ARBA00022547"/>
    </source>
</evidence>
<evidence type="ECO:0000256" key="3">
    <source>
        <dbReference type="ARBA" id="ARBA00011291"/>
    </source>
</evidence>
<dbReference type="InterPro" id="IPR001421">
    <property type="entry name" value="ATP8_metazoa"/>
</dbReference>
<evidence type="ECO:0000256" key="10">
    <source>
        <dbReference type="ARBA" id="ARBA00023128"/>
    </source>
</evidence>
<keyword evidence="9 12" id="KW-0406">Ion transport</keyword>
<gene>
    <name evidence="13" type="primary">ATP8</name>
</gene>
<accession>A0A1X9IRU7</accession>
<dbReference type="Pfam" id="PF00895">
    <property type="entry name" value="ATP-synt_8"/>
    <property type="match status" value="1"/>
</dbReference>
<sequence length="54" mass="6695">MPQMSPLWWLFLFILFLLALTLNSLHNYFLFYHLNNSSEEIKNLNTSQHRPWKW</sequence>
<evidence type="ECO:0000256" key="2">
    <source>
        <dbReference type="ARBA" id="ARBA00008892"/>
    </source>
</evidence>
<name>A0A1X9IRU7_9ORTH</name>
<evidence type="ECO:0000313" key="13">
    <source>
        <dbReference type="EMBL" id="APL97160.1"/>
    </source>
</evidence>
<evidence type="ECO:0000256" key="9">
    <source>
        <dbReference type="ARBA" id="ARBA00023065"/>
    </source>
</evidence>
<comment type="subunit">
    <text evidence="3">F-type ATPases have 2 components, CF(1) - the catalytic core - and CF(0) - the membrane proton channel.</text>
</comment>
<dbReference type="GO" id="GO:0015986">
    <property type="term" value="P:proton motive force-driven ATP synthesis"/>
    <property type="evidence" value="ECO:0007669"/>
    <property type="project" value="InterPro"/>
</dbReference>
<geneLocation type="mitochondrion" evidence="13"/>
<keyword evidence="7 12" id="KW-0375">Hydrogen ion transport</keyword>
<dbReference type="GO" id="GO:0045259">
    <property type="term" value="C:proton-transporting ATP synthase complex"/>
    <property type="evidence" value="ECO:0007669"/>
    <property type="project" value="UniProtKB-KW"/>
</dbReference>
<dbReference type="GO" id="GO:0015078">
    <property type="term" value="F:proton transmembrane transporter activity"/>
    <property type="evidence" value="ECO:0007669"/>
    <property type="project" value="InterPro"/>
</dbReference>
<protein>
    <recommendedName>
        <fullName evidence="12">ATP synthase complex subunit 8</fullName>
    </recommendedName>
</protein>
<dbReference type="EMBL" id="KX354724">
    <property type="protein sequence ID" value="APL97160.1"/>
    <property type="molecule type" value="Genomic_DNA"/>
</dbReference>
<dbReference type="RefSeq" id="YP_009383492.1">
    <property type="nucleotide sequence ID" value="NC_034994.1"/>
</dbReference>
<keyword evidence="11" id="KW-0472">Membrane</keyword>
<dbReference type="AlphaFoldDB" id="A0A1X9IRU7"/>
<proteinExistence type="inferred from homology"/>
<dbReference type="GO" id="GO:0031966">
    <property type="term" value="C:mitochondrial membrane"/>
    <property type="evidence" value="ECO:0007669"/>
    <property type="project" value="UniProtKB-SubCell"/>
</dbReference>
<keyword evidence="6 12" id="KW-0812">Transmembrane</keyword>
<keyword evidence="8" id="KW-1133">Transmembrane helix</keyword>
<evidence type="ECO:0000256" key="8">
    <source>
        <dbReference type="ARBA" id="ARBA00022989"/>
    </source>
</evidence>
<comment type="subcellular location">
    <subcellularLocation>
        <location evidence="1 12">Mitochondrion membrane</location>
        <topology evidence="1 12">Single-pass membrane protein</topology>
    </subcellularLocation>
</comment>
<evidence type="ECO:0000256" key="6">
    <source>
        <dbReference type="ARBA" id="ARBA00022692"/>
    </source>
</evidence>
<keyword evidence="5 12" id="KW-0138">CF(0)</keyword>
<evidence type="ECO:0000256" key="7">
    <source>
        <dbReference type="ARBA" id="ARBA00022781"/>
    </source>
</evidence>
<keyword evidence="4 12" id="KW-0813">Transport</keyword>
<evidence type="ECO:0000256" key="12">
    <source>
        <dbReference type="RuleBase" id="RU003661"/>
    </source>
</evidence>
<comment type="similarity">
    <text evidence="2 12">Belongs to the ATPase protein 8 family.</text>
</comment>
<organism evidence="13">
    <name type="scientific">Sinochlora szechwanensis</name>
    <dbReference type="NCBI Taxonomy" id="948359"/>
    <lineage>
        <taxon>Eukaryota</taxon>
        <taxon>Metazoa</taxon>
        <taxon>Ecdysozoa</taxon>
        <taxon>Arthropoda</taxon>
        <taxon>Hexapoda</taxon>
        <taxon>Insecta</taxon>
        <taxon>Pterygota</taxon>
        <taxon>Neoptera</taxon>
        <taxon>Polyneoptera</taxon>
        <taxon>Orthoptera</taxon>
        <taxon>Ensifera</taxon>
        <taxon>Tettigoniidea</taxon>
        <taxon>Tettigonioidea</taxon>
        <taxon>Tettigoniidae</taxon>
        <taxon>Phaneropterinae</taxon>
        <taxon>Phaneropterinae incertae sedis</taxon>
        <taxon>Sinochlora</taxon>
    </lineage>
</organism>